<dbReference type="GO" id="GO:0019062">
    <property type="term" value="P:virion attachment to host cell"/>
    <property type="evidence" value="ECO:0007669"/>
    <property type="project" value="UniProtKB-KW"/>
</dbReference>
<keyword evidence="7" id="KW-0261">Viral envelope protein</keyword>
<feature type="domain" description="Spike glycoprotein G central" evidence="14">
    <location>
        <begin position="280"/>
        <end position="387"/>
    </location>
</feature>
<reference evidence="15 16" key="1">
    <citation type="journal article" date="2015" name="PLoS Pathog.">
        <title>Evolution of genome size and complexity in the rhabdoviridae.</title>
        <authorList>
            <person name="Walker P.J."/>
            <person name="Firth C."/>
            <person name="Widen S.G."/>
            <person name="Blasdell K.R."/>
            <person name="Guzman H."/>
            <person name="Wood T.G."/>
            <person name="Paradkar P.N."/>
            <person name="Holmes E.C."/>
            <person name="Tesh R.B."/>
            <person name="Vasilakis N."/>
        </authorList>
    </citation>
    <scope>NUCLEOTIDE SEQUENCE [LARGE SCALE GENOMIC DNA]</scope>
    <source>
        <strain evidence="15 16">Ar1152-78</strain>
    </source>
</reference>
<evidence type="ECO:0000313" key="15">
    <source>
        <dbReference type="EMBL" id="AJR28560.1"/>
    </source>
</evidence>
<evidence type="ECO:0000313" key="16">
    <source>
        <dbReference type="Proteomes" id="UP000503528"/>
    </source>
</evidence>
<keyword evidence="8 12" id="KW-1133">Transmembrane helix</keyword>
<evidence type="ECO:0000256" key="9">
    <source>
        <dbReference type="ARBA" id="ARBA00023136"/>
    </source>
</evidence>
<accession>A0A0D3R281</accession>
<evidence type="ECO:0000256" key="1">
    <source>
        <dbReference type="ARBA" id="ARBA00004563"/>
    </source>
</evidence>
<dbReference type="GO" id="GO:0019031">
    <property type="term" value="C:viral envelope"/>
    <property type="evidence" value="ECO:0007669"/>
    <property type="project" value="UniProtKB-KW"/>
</dbReference>
<evidence type="ECO:0000256" key="2">
    <source>
        <dbReference type="ARBA" id="ARBA00010356"/>
    </source>
</evidence>
<evidence type="ECO:0000256" key="6">
    <source>
        <dbReference type="ARBA" id="ARBA00022844"/>
    </source>
</evidence>
<keyword evidence="11" id="KW-1160">Virus entry into host cell</keyword>
<comment type="subcellular location">
    <subcellularLocation>
        <location evidence="1">Virion membrane</location>
        <topology evidence="1">Single-pass type I membrane protein</topology>
    </subcellularLocation>
</comment>
<feature type="transmembrane region" description="Helical" evidence="12">
    <location>
        <begin position="454"/>
        <end position="478"/>
    </location>
</feature>
<dbReference type="EMBL" id="KM205020">
    <property type="protein sequence ID" value="AJR28560.1"/>
    <property type="molecule type" value="Viral_cRNA"/>
</dbReference>
<protein>
    <submittedName>
        <fullName evidence="15">Glycoprotein</fullName>
    </submittedName>
</protein>
<evidence type="ECO:0000256" key="5">
    <source>
        <dbReference type="ARBA" id="ARBA00022804"/>
    </source>
</evidence>
<dbReference type="KEGG" id="vg:80533762"/>
<sequence length="506" mass="57612">MLWSILFLVSAVYASGWEPELGEYWVPTPVSPWRPATKSDFTCPTLRVDPVPPLKLINETDGEYPTTGGARKEHPGWLCVRKTYQTTCDTNFWGHQTIKREEWPISADPDECRQAISHYQLGSYEDPKHPDPTCTWMAIAHTYRAGTLLLPHSTVVDPFSYTFMDSLFPGIHCKVLPCATVHPDILWHSESTIVEDCPMTQAIHLKLYNDKSARKKAHEWLSVHDGPLIPLGGSCALSYCGRSGVRTPGGVWYPYPGNRVYPECKDAWRATSTPAVDGVKIDIELQEIMARRECINVLQQIRAGIAPTFHMLSHFQPRHTGYYRVYRMNNGLIEYSLALYAPIFNITVPPRLDFGVRRNKSHYHLPLIKSGHPGVWSAFNGIHVMHNKTVIVPELEFYKEHYSETLLYYRAQVVEHPTQVRQANSTELTPHKKTSLIVNRPTLGNWLSLIWDSFWGKLVSILGIVSAVVITGILIRLLPWGRLLRKPHPTRPKIVHYTPATNNVSW</sequence>
<name>A0A0D3R281_9RHAB</name>
<dbReference type="SUPFAM" id="SSF161008">
    <property type="entry name" value="Viral glycoprotein ectodomain-like"/>
    <property type="match status" value="1"/>
</dbReference>
<keyword evidence="9 12" id="KW-0472">Membrane</keyword>
<dbReference type="Pfam" id="PF24833">
    <property type="entry name" value="Rhabdo_glycop_CD"/>
    <property type="match status" value="1"/>
</dbReference>
<evidence type="ECO:0000259" key="13">
    <source>
        <dbReference type="Pfam" id="PF00974"/>
    </source>
</evidence>
<evidence type="ECO:0000256" key="7">
    <source>
        <dbReference type="ARBA" id="ARBA00022879"/>
    </source>
</evidence>
<feature type="domain" description="Spike glycoprotein fusion" evidence="13">
    <location>
        <begin position="75"/>
        <end position="173"/>
    </location>
</feature>
<evidence type="ECO:0000259" key="14">
    <source>
        <dbReference type="Pfam" id="PF24833"/>
    </source>
</evidence>
<keyword evidence="5" id="KW-0945">Host-virus interaction</keyword>
<keyword evidence="5" id="KW-1161">Viral attachment to host cell</keyword>
<dbReference type="GeneID" id="80533762"/>
<dbReference type="GO" id="GO:0055036">
    <property type="term" value="C:virion membrane"/>
    <property type="evidence" value="ECO:0007669"/>
    <property type="project" value="UniProtKB-SubCell"/>
</dbReference>
<keyword evidence="3 12" id="KW-0812">Transmembrane</keyword>
<dbReference type="InterPro" id="IPR002417">
    <property type="entry name" value="Spike_prot"/>
</dbReference>
<dbReference type="InterPro" id="IPR001903">
    <property type="entry name" value="Rhabdo_glycop_FD"/>
</dbReference>
<keyword evidence="16" id="KW-1185">Reference proteome</keyword>
<dbReference type="PRINTS" id="PR00796">
    <property type="entry name" value="SPIKEPROTEIN"/>
</dbReference>
<organism evidence="15 16">
    <name type="scientific">Connecticut virus</name>
    <dbReference type="NCBI Taxonomy" id="1272962"/>
    <lineage>
        <taxon>Viruses</taxon>
        <taxon>Riboviria</taxon>
        <taxon>Orthornavirae</taxon>
        <taxon>Negarnaviricota</taxon>
        <taxon>Haploviricotina</taxon>
        <taxon>Monjiviricetes</taxon>
        <taxon>Mononegavirales</taxon>
        <taxon>Rhabdoviridae</taxon>
        <taxon>Alpharhabdovirinae</taxon>
        <taxon>Sawgrhavirus</taxon>
        <taxon>Sawgrhavirus connecticut</taxon>
    </lineage>
</organism>
<dbReference type="GO" id="GO:0046718">
    <property type="term" value="P:symbiont entry into host cell"/>
    <property type="evidence" value="ECO:0007669"/>
    <property type="project" value="UniProtKB-KW"/>
</dbReference>
<keyword evidence="4" id="KW-0732">Signal</keyword>
<keyword evidence="10" id="KW-0325">Glycoprotein</keyword>
<comment type="similarity">
    <text evidence="2">Belongs to the novirhabdovirus glycoprotein family.</text>
</comment>
<evidence type="ECO:0000256" key="11">
    <source>
        <dbReference type="ARBA" id="ARBA00023296"/>
    </source>
</evidence>
<evidence type="ECO:0000256" key="3">
    <source>
        <dbReference type="ARBA" id="ARBA00022692"/>
    </source>
</evidence>
<evidence type="ECO:0000256" key="10">
    <source>
        <dbReference type="ARBA" id="ARBA00023180"/>
    </source>
</evidence>
<dbReference type="Pfam" id="PF00974">
    <property type="entry name" value="Rhabdo_glycop_FD"/>
    <property type="match status" value="1"/>
</dbReference>
<evidence type="ECO:0000256" key="8">
    <source>
        <dbReference type="ARBA" id="ARBA00022989"/>
    </source>
</evidence>
<proteinExistence type="inferred from homology"/>
<dbReference type="RefSeq" id="YP_010796315.1">
    <property type="nucleotide sequence ID" value="NC_075982.1"/>
</dbReference>
<dbReference type="Proteomes" id="UP000503528">
    <property type="component" value="Segment"/>
</dbReference>
<keyword evidence="6" id="KW-0946">Virion</keyword>
<dbReference type="InterPro" id="IPR055447">
    <property type="entry name" value="Rhabdo_glycop_CD"/>
</dbReference>
<evidence type="ECO:0000256" key="4">
    <source>
        <dbReference type="ARBA" id="ARBA00022729"/>
    </source>
</evidence>
<evidence type="ECO:0000256" key="12">
    <source>
        <dbReference type="SAM" id="Phobius"/>
    </source>
</evidence>